<evidence type="ECO:0008006" key="3">
    <source>
        <dbReference type="Google" id="ProtNLM"/>
    </source>
</evidence>
<dbReference type="Pfam" id="PF13715">
    <property type="entry name" value="CarbopepD_reg_2"/>
    <property type="match status" value="1"/>
</dbReference>
<dbReference type="RefSeq" id="WP_105019911.1">
    <property type="nucleotide sequence ID" value="NZ_MSCM01000001.1"/>
</dbReference>
<dbReference type="EMBL" id="MSCM01000001">
    <property type="protein sequence ID" value="PQJ81332.1"/>
    <property type="molecule type" value="Genomic_DNA"/>
</dbReference>
<name>A0A2S7WVK5_9FLAO</name>
<dbReference type="AlphaFoldDB" id="A0A2S7WVK5"/>
<proteinExistence type="predicted"/>
<protein>
    <recommendedName>
        <fullName evidence="3">TonB-dependent receptor</fullName>
    </recommendedName>
</protein>
<evidence type="ECO:0000313" key="2">
    <source>
        <dbReference type="Proteomes" id="UP000239068"/>
    </source>
</evidence>
<gene>
    <name evidence="1" type="ORF">BTO16_01495</name>
</gene>
<accession>A0A2S7WVK5</accession>
<comment type="caution">
    <text evidence="1">The sequence shown here is derived from an EMBL/GenBank/DDBJ whole genome shotgun (WGS) entry which is preliminary data.</text>
</comment>
<dbReference type="Proteomes" id="UP000239068">
    <property type="component" value="Unassembled WGS sequence"/>
</dbReference>
<organism evidence="1 2">
    <name type="scientific">Polaribacter glomeratus</name>
    <dbReference type="NCBI Taxonomy" id="102"/>
    <lineage>
        <taxon>Bacteria</taxon>
        <taxon>Pseudomonadati</taxon>
        <taxon>Bacteroidota</taxon>
        <taxon>Flavobacteriia</taxon>
        <taxon>Flavobacteriales</taxon>
        <taxon>Flavobacteriaceae</taxon>
    </lineage>
</organism>
<keyword evidence="2" id="KW-1185">Reference proteome</keyword>
<dbReference type="OrthoDB" id="9805121at2"/>
<reference evidence="1 2" key="1">
    <citation type="submission" date="2016-12" db="EMBL/GenBank/DDBJ databases">
        <title>Trade-off between light-utilization and light-protection in marine flavobacteria.</title>
        <authorList>
            <person name="Kumagai Y."/>
            <person name="Yoshizawa S."/>
            <person name="Kogure K."/>
            <person name="Iwasaki W."/>
        </authorList>
    </citation>
    <scope>NUCLEOTIDE SEQUENCE [LARGE SCALE GENOMIC DNA]</scope>
    <source>
        <strain evidence="1 2">ATCC 43844</strain>
    </source>
</reference>
<evidence type="ECO:0000313" key="1">
    <source>
        <dbReference type="EMBL" id="PQJ81332.1"/>
    </source>
</evidence>
<dbReference type="SUPFAM" id="SSF49464">
    <property type="entry name" value="Carboxypeptidase regulatory domain-like"/>
    <property type="match status" value="1"/>
</dbReference>
<dbReference type="InterPro" id="IPR008969">
    <property type="entry name" value="CarboxyPept-like_regulatory"/>
</dbReference>
<sequence>MKYEIKIPKPCSEKWNEMTTTEKGAFCLNCNKEVFNFTEKSNYQLSRILDSNQKFCGKFKPEQLNIEISSLQNNKYSKTGLLFGITTLLSLTTPIFSQNKTTEKIKITQLNSVNKDTVFNKKLKDSLEIKGHVFDENGGLPGVNILLKGYSNKLETDFDGNFTITIKKTALDKNLILMFYYLGFEMQEIQINHETEYLNVKMIENTLVIEEIIMGEVVIINKQNIFRKIVNIFRRKY</sequence>